<protein>
    <submittedName>
        <fullName evidence="2">Uncharacterized protein</fullName>
    </submittedName>
</protein>
<accession>A0A6A6WNA1</accession>
<evidence type="ECO:0000313" key="2">
    <source>
        <dbReference type="EMBL" id="KAF2785562.1"/>
    </source>
</evidence>
<evidence type="ECO:0000256" key="1">
    <source>
        <dbReference type="SAM" id="Phobius"/>
    </source>
</evidence>
<proteinExistence type="predicted"/>
<dbReference type="Proteomes" id="UP000799757">
    <property type="component" value="Unassembled WGS sequence"/>
</dbReference>
<gene>
    <name evidence="2" type="ORF">K505DRAFT_8999</name>
</gene>
<evidence type="ECO:0000313" key="3">
    <source>
        <dbReference type="Proteomes" id="UP000799757"/>
    </source>
</evidence>
<dbReference type="AlphaFoldDB" id="A0A6A6WNA1"/>
<sequence length="165" mass="18807">MYEWSLWSIFTANGHRPQHNPESPLFLVPFLRIYFDESNRRKGSFSSLHTTSLFFQQHGCMHGMVFHGAYGKSGDTNFLFFFLICICISASRVWYGRSSLHITTPQNFTFLVLLTSPIFYGIGDLESGLYFCLMVDLSRTIILYDGLKVVEGACAARAALCLLRH</sequence>
<feature type="transmembrane region" description="Helical" evidence="1">
    <location>
        <begin position="107"/>
        <end position="123"/>
    </location>
</feature>
<dbReference type="EMBL" id="MU002858">
    <property type="protein sequence ID" value="KAF2785562.1"/>
    <property type="molecule type" value="Genomic_DNA"/>
</dbReference>
<keyword evidence="1" id="KW-0472">Membrane</keyword>
<feature type="transmembrane region" description="Helical" evidence="1">
    <location>
        <begin position="78"/>
        <end position="95"/>
    </location>
</feature>
<keyword evidence="3" id="KW-1185">Reference proteome</keyword>
<keyword evidence="1" id="KW-0812">Transmembrane</keyword>
<keyword evidence="1" id="KW-1133">Transmembrane helix</keyword>
<name>A0A6A6WNA1_9PLEO</name>
<reference evidence="2" key="1">
    <citation type="journal article" date="2020" name="Stud. Mycol.">
        <title>101 Dothideomycetes genomes: a test case for predicting lifestyles and emergence of pathogens.</title>
        <authorList>
            <person name="Haridas S."/>
            <person name="Albert R."/>
            <person name="Binder M."/>
            <person name="Bloem J."/>
            <person name="Labutti K."/>
            <person name="Salamov A."/>
            <person name="Andreopoulos B."/>
            <person name="Baker S."/>
            <person name="Barry K."/>
            <person name="Bills G."/>
            <person name="Bluhm B."/>
            <person name="Cannon C."/>
            <person name="Castanera R."/>
            <person name="Culley D."/>
            <person name="Daum C."/>
            <person name="Ezra D."/>
            <person name="Gonzalez J."/>
            <person name="Henrissat B."/>
            <person name="Kuo A."/>
            <person name="Liang C."/>
            <person name="Lipzen A."/>
            <person name="Lutzoni F."/>
            <person name="Magnuson J."/>
            <person name="Mondo S."/>
            <person name="Nolan M."/>
            <person name="Ohm R."/>
            <person name="Pangilinan J."/>
            <person name="Park H.-J."/>
            <person name="Ramirez L."/>
            <person name="Alfaro M."/>
            <person name="Sun H."/>
            <person name="Tritt A."/>
            <person name="Yoshinaga Y."/>
            <person name="Zwiers L.-H."/>
            <person name="Turgeon B."/>
            <person name="Goodwin S."/>
            <person name="Spatafora J."/>
            <person name="Crous P."/>
            <person name="Grigoriev I."/>
        </authorList>
    </citation>
    <scope>NUCLEOTIDE SEQUENCE</scope>
    <source>
        <strain evidence="2">CBS 109.77</strain>
    </source>
</reference>
<organism evidence="2 3">
    <name type="scientific">Melanomma pulvis-pyrius CBS 109.77</name>
    <dbReference type="NCBI Taxonomy" id="1314802"/>
    <lineage>
        <taxon>Eukaryota</taxon>
        <taxon>Fungi</taxon>
        <taxon>Dikarya</taxon>
        <taxon>Ascomycota</taxon>
        <taxon>Pezizomycotina</taxon>
        <taxon>Dothideomycetes</taxon>
        <taxon>Pleosporomycetidae</taxon>
        <taxon>Pleosporales</taxon>
        <taxon>Melanommataceae</taxon>
        <taxon>Melanomma</taxon>
    </lineage>
</organism>